<organism evidence="1 2">
    <name type="scientific">Caerostris extrusa</name>
    <name type="common">Bark spider</name>
    <name type="synonym">Caerostris bankana</name>
    <dbReference type="NCBI Taxonomy" id="172846"/>
    <lineage>
        <taxon>Eukaryota</taxon>
        <taxon>Metazoa</taxon>
        <taxon>Ecdysozoa</taxon>
        <taxon>Arthropoda</taxon>
        <taxon>Chelicerata</taxon>
        <taxon>Arachnida</taxon>
        <taxon>Araneae</taxon>
        <taxon>Araneomorphae</taxon>
        <taxon>Entelegynae</taxon>
        <taxon>Araneoidea</taxon>
        <taxon>Araneidae</taxon>
        <taxon>Caerostris</taxon>
    </lineage>
</organism>
<evidence type="ECO:0000313" key="2">
    <source>
        <dbReference type="Proteomes" id="UP001054945"/>
    </source>
</evidence>
<dbReference type="Proteomes" id="UP001054945">
    <property type="component" value="Unassembled WGS sequence"/>
</dbReference>
<evidence type="ECO:0008006" key="3">
    <source>
        <dbReference type="Google" id="ProtNLM"/>
    </source>
</evidence>
<gene>
    <name evidence="1" type="ORF">CEXT_94221</name>
</gene>
<dbReference type="EMBL" id="BPLR01021352">
    <property type="protein sequence ID" value="GIX88683.1"/>
    <property type="molecule type" value="Genomic_DNA"/>
</dbReference>
<evidence type="ECO:0000313" key="1">
    <source>
        <dbReference type="EMBL" id="GIX88683.1"/>
    </source>
</evidence>
<protein>
    <recommendedName>
        <fullName evidence="3">Ribosomal protein L2</fullName>
    </recommendedName>
</protein>
<reference evidence="1 2" key="1">
    <citation type="submission" date="2021-06" db="EMBL/GenBank/DDBJ databases">
        <title>Caerostris extrusa draft genome.</title>
        <authorList>
            <person name="Kono N."/>
            <person name="Arakawa K."/>
        </authorList>
    </citation>
    <scope>NUCLEOTIDE SEQUENCE [LARGE SCALE GENOMIC DNA]</scope>
</reference>
<keyword evidence="2" id="KW-1185">Reference proteome</keyword>
<proteinExistence type="predicted"/>
<accession>A0AAV4NY60</accession>
<name>A0AAV4NY60_CAEEX</name>
<dbReference type="AlphaFoldDB" id="A0AAV4NY60"/>
<sequence length="99" mass="10900">MDFIVNVSYRNVHRALIRLPSSSLPILSVSYTRTGNSGSQGVFYGKTGRSLALRGSSYEIKSKKKKISGRVGCFANAKSKRQYWGTIHGGWMSLASTTH</sequence>
<comment type="caution">
    <text evidence="1">The sequence shown here is derived from an EMBL/GenBank/DDBJ whole genome shotgun (WGS) entry which is preliminary data.</text>
</comment>